<dbReference type="InterPro" id="IPR041674">
    <property type="entry name" value="TetR_C_22"/>
</dbReference>
<evidence type="ECO:0000313" key="6">
    <source>
        <dbReference type="EMBL" id="RXS92990.1"/>
    </source>
</evidence>
<feature type="domain" description="HTH tetR-type" evidence="5">
    <location>
        <begin position="17"/>
        <end position="77"/>
    </location>
</feature>
<feature type="DNA-binding region" description="H-T-H motif" evidence="4">
    <location>
        <begin position="40"/>
        <end position="59"/>
    </location>
</feature>
<evidence type="ECO:0000256" key="2">
    <source>
        <dbReference type="ARBA" id="ARBA00023125"/>
    </source>
</evidence>
<dbReference type="SUPFAM" id="SSF46689">
    <property type="entry name" value="Homeodomain-like"/>
    <property type="match status" value="1"/>
</dbReference>
<accession>A0A4Q1S8Q0</accession>
<dbReference type="Proteomes" id="UP000290253">
    <property type="component" value="Unassembled WGS sequence"/>
</dbReference>
<dbReference type="GO" id="GO:0003700">
    <property type="term" value="F:DNA-binding transcription factor activity"/>
    <property type="evidence" value="ECO:0007669"/>
    <property type="project" value="TreeGrafter"/>
</dbReference>
<sequence>MTTTVKPRRLPSQDRSKATVNQILLAAEALIARNGTGALKMREIAEQAEVPIGSLYMYFPNREAIIRTIVERYSTLIETDLSARVAQVKSTRELIALIGSIVNDYYKFLRSSPSLINLWTGSLYNKSLTELSIADSRRTAEILYHASKPFLTPRQRQRALPCFLVCVDTIGSIANLAVSLKPAEGDAVIEELQKMLVAHVTALFDKDMEVSAKKQAVPARRKSPDA</sequence>
<evidence type="ECO:0000256" key="1">
    <source>
        <dbReference type="ARBA" id="ARBA00023015"/>
    </source>
</evidence>
<proteinExistence type="predicted"/>
<evidence type="ECO:0000313" key="7">
    <source>
        <dbReference type="Proteomes" id="UP000290253"/>
    </source>
</evidence>
<organism evidence="6 7">
    <name type="scientific">Silvibacterium dinghuense</name>
    <dbReference type="NCBI Taxonomy" id="1560006"/>
    <lineage>
        <taxon>Bacteria</taxon>
        <taxon>Pseudomonadati</taxon>
        <taxon>Acidobacteriota</taxon>
        <taxon>Terriglobia</taxon>
        <taxon>Terriglobales</taxon>
        <taxon>Acidobacteriaceae</taxon>
        <taxon>Silvibacterium</taxon>
    </lineage>
</organism>
<dbReference type="Pfam" id="PF17928">
    <property type="entry name" value="TetR_C_22"/>
    <property type="match status" value="1"/>
</dbReference>
<dbReference type="PANTHER" id="PTHR30055:SF234">
    <property type="entry name" value="HTH-TYPE TRANSCRIPTIONAL REGULATOR BETI"/>
    <property type="match status" value="1"/>
</dbReference>
<dbReference type="InterPro" id="IPR001647">
    <property type="entry name" value="HTH_TetR"/>
</dbReference>
<dbReference type="PANTHER" id="PTHR30055">
    <property type="entry name" value="HTH-TYPE TRANSCRIPTIONAL REGULATOR RUTR"/>
    <property type="match status" value="1"/>
</dbReference>
<protein>
    <submittedName>
        <fullName evidence="6">TetR/AcrR family transcriptional regulator</fullName>
    </submittedName>
</protein>
<dbReference type="AlphaFoldDB" id="A0A4Q1S8Q0"/>
<keyword evidence="7" id="KW-1185">Reference proteome</keyword>
<reference evidence="6 7" key="1">
    <citation type="journal article" date="2016" name="Int. J. Syst. Evol. Microbiol.">
        <title>Acidipila dinghuensis sp. nov., an acidobacterium isolated from forest soil.</title>
        <authorList>
            <person name="Jiang Y.W."/>
            <person name="Wang J."/>
            <person name="Chen M.H."/>
            <person name="Lv Y.Y."/>
            <person name="Qiu L.H."/>
        </authorList>
    </citation>
    <scope>NUCLEOTIDE SEQUENCE [LARGE SCALE GENOMIC DNA]</scope>
    <source>
        <strain evidence="6 7">DHOF10</strain>
    </source>
</reference>
<name>A0A4Q1S8Q0_9BACT</name>
<gene>
    <name evidence="6" type="ORF">ESZ00_19310</name>
</gene>
<keyword evidence="1" id="KW-0805">Transcription regulation</keyword>
<keyword evidence="2 4" id="KW-0238">DNA-binding</keyword>
<dbReference type="PROSITE" id="PS50977">
    <property type="entry name" value="HTH_TETR_2"/>
    <property type="match status" value="1"/>
</dbReference>
<dbReference type="InterPro" id="IPR050109">
    <property type="entry name" value="HTH-type_TetR-like_transc_reg"/>
</dbReference>
<dbReference type="Pfam" id="PF00440">
    <property type="entry name" value="TetR_N"/>
    <property type="match status" value="1"/>
</dbReference>
<dbReference type="RefSeq" id="WP_129210057.1">
    <property type="nucleotide sequence ID" value="NZ_BMGU01000001.1"/>
</dbReference>
<evidence type="ECO:0000256" key="3">
    <source>
        <dbReference type="ARBA" id="ARBA00023163"/>
    </source>
</evidence>
<dbReference type="EMBL" id="SDMK01000006">
    <property type="protein sequence ID" value="RXS92990.1"/>
    <property type="molecule type" value="Genomic_DNA"/>
</dbReference>
<evidence type="ECO:0000256" key="4">
    <source>
        <dbReference type="PROSITE-ProRule" id="PRU00335"/>
    </source>
</evidence>
<dbReference type="Gene3D" id="1.10.357.10">
    <property type="entry name" value="Tetracycline Repressor, domain 2"/>
    <property type="match status" value="1"/>
</dbReference>
<dbReference type="OrthoDB" id="9816320at2"/>
<comment type="caution">
    <text evidence="6">The sequence shown here is derived from an EMBL/GenBank/DDBJ whole genome shotgun (WGS) entry which is preliminary data.</text>
</comment>
<dbReference type="PRINTS" id="PR00455">
    <property type="entry name" value="HTHTETR"/>
</dbReference>
<evidence type="ECO:0000259" key="5">
    <source>
        <dbReference type="PROSITE" id="PS50977"/>
    </source>
</evidence>
<dbReference type="InterPro" id="IPR009057">
    <property type="entry name" value="Homeodomain-like_sf"/>
</dbReference>
<dbReference type="GO" id="GO:0000976">
    <property type="term" value="F:transcription cis-regulatory region binding"/>
    <property type="evidence" value="ECO:0007669"/>
    <property type="project" value="TreeGrafter"/>
</dbReference>
<keyword evidence="3" id="KW-0804">Transcription</keyword>